<sequence length="156" mass="18290">MKIHELFAEDPLLFEKICELLKTKEKELIRSIISIMTGDFAIKLLEQTLEIEDNGGLFKDNWEKRSLRGVFFYLLKQNTTPAQQKLIFNPETQEKKKRYKERKRLIMKLKSLSRQDEAEEGGKPLHSLWDRLSKASEELPTFKLSPGILSINQLIK</sequence>
<dbReference type="Proteomes" id="UP001162131">
    <property type="component" value="Unassembled WGS sequence"/>
</dbReference>
<evidence type="ECO:0000256" key="6">
    <source>
        <dbReference type="ARBA" id="ARBA00022490"/>
    </source>
</evidence>
<evidence type="ECO:0000313" key="12">
    <source>
        <dbReference type="EMBL" id="CAG9316105.1"/>
    </source>
</evidence>
<accession>A0AAU9IWN4</accession>
<keyword evidence="8" id="KW-0653">Protein transport</keyword>
<evidence type="ECO:0000256" key="2">
    <source>
        <dbReference type="ARBA" id="ARBA00004496"/>
    </source>
</evidence>
<evidence type="ECO:0000256" key="10">
    <source>
        <dbReference type="ARBA" id="ARBA00030834"/>
    </source>
</evidence>
<evidence type="ECO:0000256" key="5">
    <source>
        <dbReference type="ARBA" id="ARBA00022448"/>
    </source>
</evidence>
<feature type="domain" description="Phosphorylated adapter RNA export protein RNA-binding" evidence="11">
    <location>
        <begin position="14"/>
        <end position="92"/>
    </location>
</feature>
<protein>
    <recommendedName>
        <fullName evidence="4">Phosphorylated adapter RNA export protein</fullName>
    </recommendedName>
    <alternativeName>
        <fullName evidence="10">RNA U small nuclear RNA export adapter protein</fullName>
    </alternativeName>
</protein>
<gene>
    <name evidence="12" type="ORF">BSTOLATCC_MIC15546</name>
</gene>
<name>A0AAU9IWN4_9CILI</name>
<organism evidence="12 13">
    <name type="scientific">Blepharisma stoltei</name>
    <dbReference type="NCBI Taxonomy" id="1481888"/>
    <lineage>
        <taxon>Eukaryota</taxon>
        <taxon>Sar</taxon>
        <taxon>Alveolata</taxon>
        <taxon>Ciliophora</taxon>
        <taxon>Postciliodesmatophora</taxon>
        <taxon>Heterotrichea</taxon>
        <taxon>Heterotrichida</taxon>
        <taxon>Blepharismidae</taxon>
        <taxon>Blepharisma</taxon>
    </lineage>
</organism>
<evidence type="ECO:0000256" key="8">
    <source>
        <dbReference type="ARBA" id="ARBA00022927"/>
    </source>
</evidence>
<comment type="subcellular location">
    <subcellularLocation>
        <location evidence="2">Cytoplasm</location>
    </subcellularLocation>
    <subcellularLocation>
        <location evidence="1">Nucleus</location>
    </subcellularLocation>
</comment>
<evidence type="ECO:0000256" key="1">
    <source>
        <dbReference type="ARBA" id="ARBA00004123"/>
    </source>
</evidence>
<dbReference type="InterPro" id="IPR019385">
    <property type="entry name" value="PHAX_RNA-binding_domain"/>
</dbReference>
<evidence type="ECO:0000256" key="9">
    <source>
        <dbReference type="ARBA" id="ARBA00023242"/>
    </source>
</evidence>
<comment type="caution">
    <text evidence="12">The sequence shown here is derived from an EMBL/GenBank/DDBJ whole genome shotgun (WGS) entry which is preliminary data.</text>
</comment>
<reference evidence="12" key="1">
    <citation type="submission" date="2021-09" db="EMBL/GenBank/DDBJ databases">
        <authorList>
            <consortium name="AG Swart"/>
            <person name="Singh M."/>
            <person name="Singh A."/>
            <person name="Seah K."/>
            <person name="Emmerich C."/>
        </authorList>
    </citation>
    <scope>NUCLEOTIDE SEQUENCE</scope>
    <source>
        <strain evidence="12">ATCC30299</strain>
    </source>
</reference>
<comment type="similarity">
    <text evidence="3">Belongs to the PHAX family.</text>
</comment>
<dbReference type="Pfam" id="PF10258">
    <property type="entry name" value="PHAX_RNA-bd"/>
    <property type="match status" value="1"/>
</dbReference>
<dbReference type="GO" id="GO:0003723">
    <property type="term" value="F:RNA binding"/>
    <property type="evidence" value="ECO:0007669"/>
    <property type="project" value="UniProtKB-KW"/>
</dbReference>
<keyword evidence="7" id="KW-0694">RNA-binding</keyword>
<evidence type="ECO:0000256" key="7">
    <source>
        <dbReference type="ARBA" id="ARBA00022884"/>
    </source>
</evidence>
<evidence type="ECO:0000313" key="13">
    <source>
        <dbReference type="Proteomes" id="UP001162131"/>
    </source>
</evidence>
<dbReference type="GO" id="GO:0006408">
    <property type="term" value="P:snRNA export from nucleus"/>
    <property type="evidence" value="ECO:0007669"/>
    <property type="project" value="InterPro"/>
</dbReference>
<dbReference type="PANTHER" id="PTHR13135:SF0">
    <property type="entry name" value="PHOSPHORYLATED ADAPTER RNA EXPORT PROTEIN"/>
    <property type="match status" value="1"/>
</dbReference>
<dbReference type="InterPro" id="IPR039047">
    <property type="entry name" value="PHAX"/>
</dbReference>
<keyword evidence="6" id="KW-0963">Cytoplasm</keyword>
<keyword evidence="9" id="KW-0539">Nucleus</keyword>
<dbReference type="GO" id="GO:0005634">
    <property type="term" value="C:nucleus"/>
    <property type="evidence" value="ECO:0007669"/>
    <property type="project" value="UniProtKB-SubCell"/>
</dbReference>
<dbReference type="GO" id="GO:0015031">
    <property type="term" value="P:protein transport"/>
    <property type="evidence" value="ECO:0007669"/>
    <property type="project" value="UniProtKB-KW"/>
</dbReference>
<evidence type="ECO:0000256" key="3">
    <source>
        <dbReference type="ARBA" id="ARBA00006094"/>
    </source>
</evidence>
<evidence type="ECO:0000259" key="11">
    <source>
        <dbReference type="Pfam" id="PF10258"/>
    </source>
</evidence>
<keyword evidence="5" id="KW-0813">Transport</keyword>
<keyword evidence="13" id="KW-1185">Reference proteome</keyword>
<evidence type="ECO:0000256" key="4">
    <source>
        <dbReference type="ARBA" id="ARBA00016856"/>
    </source>
</evidence>
<proteinExistence type="inferred from homology"/>
<dbReference type="Gene3D" id="1.10.10.1440">
    <property type="entry name" value="PHAX RNA-binding domain"/>
    <property type="match status" value="1"/>
</dbReference>
<dbReference type="InterPro" id="IPR038092">
    <property type="entry name" value="PHAX_RNA-binding_sf"/>
</dbReference>
<dbReference type="AlphaFoldDB" id="A0AAU9IWN4"/>
<dbReference type="PANTHER" id="PTHR13135">
    <property type="entry name" value="CYTOSOLIC RESINIFERATOXIN BINDING PROTEIN RBP-26"/>
    <property type="match status" value="1"/>
</dbReference>
<dbReference type="EMBL" id="CAJZBQ010000015">
    <property type="protein sequence ID" value="CAG9316105.1"/>
    <property type="molecule type" value="Genomic_DNA"/>
</dbReference>
<dbReference type="GO" id="GO:0005737">
    <property type="term" value="C:cytoplasm"/>
    <property type="evidence" value="ECO:0007669"/>
    <property type="project" value="UniProtKB-SubCell"/>
</dbReference>